<proteinExistence type="predicted"/>
<dbReference type="RefSeq" id="WP_003486041.1">
    <property type="nucleotide sequence ID" value="NZ_JXSU01000007.1"/>
</dbReference>
<dbReference type="Proteomes" id="UP000032250">
    <property type="component" value="Unassembled WGS sequence"/>
</dbReference>
<dbReference type="HOGENOM" id="CLU_145908_0_0_9"/>
<keyword evidence="1" id="KW-0175">Coiled coil</keyword>
<sequence length="157" mass="18384">MNRETCIFNYTKKCTDCGECEICDLNTNKKCDNCGECLQREGIDTQAIKIDEIKEDKNFVDKEALKKVLKEDEEELESSKKFEQDLENEILQDTELLRDYDENFKEQGLYAIENVDGVQIEYIEDVDGLSELMEDESRLKKVAYEEFPGLIKIRENK</sequence>
<comment type="caution">
    <text evidence="2">The sequence shown here is derived from an EMBL/GenBank/DDBJ whole genome shotgun (WGS) entry which is preliminary data.</text>
</comment>
<dbReference type="EMBL" id="JXSU01000007">
    <property type="protein sequence ID" value="KIS23724.1"/>
    <property type="molecule type" value="Genomic_DNA"/>
</dbReference>
<protein>
    <submittedName>
        <fullName evidence="2">Uncharacterized protein</fullName>
    </submittedName>
</protein>
<dbReference type="AlphaFoldDB" id="A0A0D1AKR8"/>
<evidence type="ECO:0000256" key="1">
    <source>
        <dbReference type="SAM" id="Coils"/>
    </source>
</evidence>
<dbReference type="PATRIC" id="fig|1379739.3.peg.2155"/>
<feature type="coiled-coil region" evidence="1">
    <location>
        <begin position="69"/>
        <end position="103"/>
    </location>
</feature>
<organism evidence="2 3">
    <name type="scientific">Clostridium botulinum B2 450</name>
    <dbReference type="NCBI Taxonomy" id="1379739"/>
    <lineage>
        <taxon>Bacteria</taxon>
        <taxon>Bacillati</taxon>
        <taxon>Bacillota</taxon>
        <taxon>Clostridia</taxon>
        <taxon>Eubacteriales</taxon>
        <taxon>Clostridiaceae</taxon>
        <taxon>Clostridium</taxon>
    </lineage>
</organism>
<evidence type="ECO:0000313" key="3">
    <source>
        <dbReference type="Proteomes" id="UP000032250"/>
    </source>
</evidence>
<gene>
    <name evidence="2" type="ORF">N495_09000</name>
</gene>
<name>A0A0D1AKR8_CLOBO</name>
<evidence type="ECO:0000313" key="2">
    <source>
        <dbReference type="EMBL" id="KIS23724.1"/>
    </source>
</evidence>
<dbReference type="OrthoDB" id="1938377at2"/>
<reference evidence="2 3" key="1">
    <citation type="submission" date="2014-06" db="EMBL/GenBank/DDBJ databases">
        <title>Genome characterization of distinct group I Clostridium botulinum lineages.</title>
        <authorList>
            <person name="Giordani F."/>
            <person name="Anselmo A."/>
            <person name="Fillo S."/>
            <person name="Palozzi A.M."/>
            <person name="Fortunato A."/>
            <person name="Gentile B."/>
            <person name="Ciammaruconi A."/>
            <person name="Anniballi F."/>
            <person name="De Medici D."/>
            <person name="Lista F."/>
        </authorList>
    </citation>
    <scope>NUCLEOTIDE SEQUENCE [LARGE SCALE GENOMIC DNA]</scope>
    <source>
        <strain evidence="2 3">B2 450</strain>
    </source>
</reference>
<accession>A0A0D1AKR8</accession>